<sequence length="57" mass="6002">MQLLRHIGCAALLLAALVIAYLGTIAAIAVAAAGAGYAASRGWDAARNRRKDRHDQQ</sequence>
<dbReference type="RefSeq" id="WP_168087044.1">
    <property type="nucleotide sequence ID" value="NZ_BHZH01000502.1"/>
</dbReference>
<evidence type="ECO:0000313" key="2">
    <source>
        <dbReference type="Proteomes" id="UP000727056"/>
    </source>
</evidence>
<organism evidence="1 2">
    <name type="scientific">Streptomyces bohaiensis</name>
    <dbReference type="NCBI Taxonomy" id="1431344"/>
    <lineage>
        <taxon>Bacteria</taxon>
        <taxon>Bacillati</taxon>
        <taxon>Actinomycetota</taxon>
        <taxon>Actinomycetes</taxon>
        <taxon>Kitasatosporales</taxon>
        <taxon>Streptomycetaceae</taxon>
        <taxon>Streptomyces</taxon>
    </lineage>
</organism>
<protein>
    <submittedName>
        <fullName evidence="1">Uncharacterized protein</fullName>
    </submittedName>
</protein>
<comment type="caution">
    <text evidence="1">The sequence shown here is derived from an EMBL/GenBank/DDBJ whole genome shotgun (WGS) entry which is preliminary data.</text>
</comment>
<proteinExistence type="predicted"/>
<name>A0ABX1CAD4_9ACTN</name>
<dbReference type="Proteomes" id="UP000727056">
    <property type="component" value="Unassembled WGS sequence"/>
</dbReference>
<evidence type="ECO:0000313" key="1">
    <source>
        <dbReference type="EMBL" id="NJQ14212.1"/>
    </source>
</evidence>
<reference evidence="1 2" key="1">
    <citation type="submission" date="2020-03" db="EMBL/GenBank/DDBJ databases">
        <title>Draft genome of Streptomyces sp. ventii, isolated from the Axial Seamount in the Pacific Ocean, and resequencing of the two type strains Streptomyces lonarensis strain NCL 716 and Streptomyces bohaiensis strain 11A07.</title>
        <authorList>
            <person name="Loughran R.M."/>
            <person name="Pfannmuller K.M."/>
            <person name="Wasson B.J."/>
            <person name="Deadmond M.C."/>
            <person name="Paddock B.E."/>
            <person name="Koyack M.J."/>
            <person name="Gallegos D.A."/>
            <person name="Mitchell E.A."/>
            <person name="Ushijima B."/>
            <person name="Saw J.H."/>
            <person name="Mcphail K.L."/>
            <person name="Videau P."/>
        </authorList>
    </citation>
    <scope>NUCLEOTIDE SEQUENCE [LARGE SCALE GENOMIC DNA]</scope>
    <source>
        <strain evidence="1 2">11A07</strain>
    </source>
</reference>
<gene>
    <name evidence="1" type="ORF">HCN52_04485</name>
</gene>
<accession>A0ABX1CAD4</accession>
<dbReference type="EMBL" id="JAAVJC010000018">
    <property type="protein sequence ID" value="NJQ14212.1"/>
    <property type="molecule type" value="Genomic_DNA"/>
</dbReference>
<keyword evidence="2" id="KW-1185">Reference proteome</keyword>